<dbReference type="Gene3D" id="3.30.930.30">
    <property type="match status" value="1"/>
</dbReference>
<proteinExistence type="inferred from homology"/>
<evidence type="ECO:0000313" key="6">
    <source>
        <dbReference type="Proteomes" id="UP000234420"/>
    </source>
</evidence>
<dbReference type="Pfam" id="PF03389">
    <property type="entry name" value="MobA_MobL"/>
    <property type="match status" value="1"/>
</dbReference>
<comment type="caution">
    <text evidence="5">The sequence shown here is derived from an EMBL/GenBank/DDBJ whole genome shotgun (WGS) entry which is preliminary data.</text>
</comment>
<keyword evidence="2" id="KW-0184">Conjugation</keyword>
<evidence type="ECO:0000259" key="4">
    <source>
        <dbReference type="Pfam" id="PF03389"/>
    </source>
</evidence>
<dbReference type="AlphaFoldDB" id="A0A2N4ULS9"/>
<evidence type="ECO:0000313" key="5">
    <source>
        <dbReference type="EMBL" id="PLC55971.1"/>
    </source>
</evidence>
<sequence>MAIYHCSISVGSRSNGSSSVGSCAYREGSKKEDLKTGIIHDYSRKIDVIESCVICPDHAPSFCRDSSQLWNEVERTEKRKDAQLFREVTVALPKEQTQDQNRELVLNYCHENFVSKGMIASISFHESKTENPHAHIMLTMRELTSDGFGQKNREWNSKSNLREWRENWAISVNRNLDKNNINQKVDHRSLLDQGVLRTPQIHVGYAALEMEKRGEISERGQKNREIIQGNDVKSETIEQGIQSIRHSFNNYKREQAEIAVQEKALMEVQKNQEKENRQDVDRGFSL</sequence>
<feature type="coiled-coil region" evidence="3">
    <location>
        <begin position="251"/>
        <end position="278"/>
    </location>
</feature>
<dbReference type="Proteomes" id="UP000234420">
    <property type="component" value="Unassembled WGS sequence"/>
</dbReference>
<accession>A0A2N4ULS9</accession>
<evidence type="ECO:0000256" key="1">
    <source>
        <dbReference type="ARBA" id="ARBA00010873"/>
    </source>
</evidence>
<dbReference type="GeneID" id="69967038"/>
<reference evidence="5 6" key="1">
    <citation type="journal article" date="2018" name="Syst. Appl. Microbiol.">
        <title>Photobacterium carnosum sp. nov., isolated from spoiled modified atmosphere packaged poultry meat.</title>
        <authorList>
            <person name="Hilgarth M."/>
            <person name="Fuertes S."/>
            <person name="Ehrmann M."/>
            <person name="Vogel R.F."/>
        </authorList>
    </citation>
    <scope>NUCLEOTIDE SEQUENCE [LARGE SCALE GENOMIC DNA]</scope>
    <source>
        <strain evidence="5 6">TMW 2.2021</strain>
    </source>
</reference>
<name>A0A2N4ULS9_9GAMM</name>
<gene>
    <name evidence="5" type="ORF">CIK00_20915</name>
</gene>
<dbReference type="NCBIfam" id="NF041496">
    <property type="entry name" value="MobQ"/>
    <property type="match status" value="1"/>
</dbReference>
<comment type="similarity">
    <text evidence="1">Belongs to the MobA/MobL family.</text>
</comment>
<dbReference type="RefSeq" id="WP_101770483.1">
    <property type="nucleotide sequence ID" value="NZ_NPIB01000056.1"/>
</dbReference>
<organism evidence="5 6">
    <name type="scientific">Photobacterium carnosum</name>
    <dbReference type="NCBI Taxonomy" id="2023717"/>
    <lineage>
        <taxon>Bacteria</taxon>
        <taxon>Pseudomonadati</taxon>
        <taxon>Pseudomonadota</taxon>
        <taxon>Gammaproteobacteria</taxon>
        <taxon>Vibrionales</taxon>
        <taxon>Vibrionaceae</taxon>
        <taxon>Photobacterium</taxon>
    </lineage>
</organism>
<protein>
    <recommendedName>
        <fullName evidence="4">MobA/MobL protein domain-containing protein</fullName>
    </recommendedName>
</protein>
<dbReference type="EMBL" id="NPIB01000056">
    <property type="protein sequence ID" value="PLC55971.1"/>
    <property type="molecule type" value="Genomic_DNA"/>
</dbReference>
<feature type="domain" description="MobA/MobL protein" evidence="4">
    <location>
        <begin position="18"/>
        <end position="213"/>
    </location>
</feature>
<keyword evidence="3" id="KW-0175">Coiled coil</keyword>
<evidence type="ECO:0000256" key="3">
    <source>
        <dbReference type="SAM" id="Coils"/>
    </source>
</evidence>
<dbReference type="InterPro" id="IPR005053">
    <property type="entry name" value="MobA_MobL"/>
</dbReference>
<evidence type="ECO:0000256" key="2">
    <source>
        <dbReference type="ARBA" id="ARBA00022971"/>
    </source>
</evidence>
<keyword evidence="6" id="KW-1185">Reference proteome</keyword>